<dbReference type="PANTHER" id="PTHR21091:SF167">
    <property type="entry name" value="UROPORPHYRINOGEN DECARBOXYLASE 1, CHLOROPLASTIC"/>
    <property type="match status" value="1"/>
</dbReference>
<dbReference type="Gene3D" id="3.20.20.210">
    <property type="match status" value="2"/>
</dbReference>
<reference evidence="2 3" key="1">
    <citation type="submission" date="2020-02" db="EMBL/GenBank/DDBJ databases">
        <title>Draft genome sequence of Haematococcus lacustris strain NIES-144.</title>
        <authorList>
            <person name="Morimoto D."/>
            <person name="Nakagawa S."/>
            <person name="Yoshida T."/>
            <person name="Sawayama S."/>
        </authorList>
    </citation>
    <scope>NUCLEOTIDE SEQUENCE [LARGE SCALE GENOMIC DNA]</scope>
    <source>
        <strain evidence="2 3">NIES-144</strain>
    </source>
</reference>
<name>A0A699ZVR8_HAELA</name>
<dbReference type="PROSITE" id="PS00907">
    <property type="entry name" value="UROD_2"/>
    <property type="match status" value="1"/>
</dbReference>
<organism evidence="2 3">
    <name type="scientific">Haematococcus lacustris</name>
    <name type="common">Green alga</name>
    <name type="synonym">Haematococcus pluvialis</name>
    <dbReference type="NCBI Taxonomy" id="44745"/>
    <lineage>
        <taxon>Eukaryota</taxon>
        <taxon>Viridiplantae</taxon>
        <taxon>Chlorophyta</taxon>
        <taxon>core chlorophytes</taxon>
        <taxon>Chlorophyceae</taxon>
        <taxon>CS clade</taxon>
        <taxon>Chlamydomonadales</taxon>
        <taxon>Haematococcaceae</taxon>
        <taxon>Haematococcus</taxon>
    </lineage>
</organism>
<comment type="caution">
    <text evidence="2">The sequence shown here is derived from an EMBL/GenBank/DDBJ whole genome shotgun (WGS) entry which is preliminary data.</text>
</comment>
<dbReference type="GO" id="GO:0004853">
    <property type="term" value="F:uroporphyrinogen decarboxylase activity"/>
    <property type="evidence" value="ECO:0007669"/>
    <property type="project" value="InterPro"/>
</dbReference>
<keyword evidence="3" id="KW-1185">Reference proteome</keyword>
<dbReference type="InterPro" id="IPR000257">
    <property type="entry name" value="Uroporphyrinogen_deCOase"/>
</dbReference>
<gene>
    <name evidence="2" type="ORF">HaLaN_17097</name>
</gene>
<dbReference type="Pfam" id="PF01208">
    <property type="entry name" value="URO-D"/>
    <property type="match status" value="1"/>
</dbReference>
<sequence length="165" mass="17744">LRQEVAGQAAVIGFVGSPWTLATYMVEGASSSLYKTIKTMCFTAPDVLDALLSHLADQVASYIKYQIDNGAQCMQIGIDWTVDMADARARLGNDVSLQGNVDPTVLFADKAAIEVAVRDTLRKAGHKRHILNLGHGVLVGTPEESVAHMFDLSKKISYADLLAPA</sequence>
<dbReference type="GO" id="GO:0006779">
    <property type="term" value="P:porphyrin-containing compound biosynthetic process"/>
    <property type="evidence" value="ECO:0007669"/>
    <property type="project" value="InterPro"/>
</dbReference>
<feature type="non-terminal residue" evidence="2">
    <location>
        <position position="1"/>
    </location>
</feature>
<dbReference type="InterPro" id="IPR038071">
    <property type="entry name" value="UROD/MetE-like_sf"/>
</dbReference>
<dbReference type="EMBL" id="BLLF01001563">
    <property type="protein sequence ID" value="GFH20042.1"/>
    <property type="molecule type" value="Genomic_DNA"/>
</dbReference>
<feature type="domain" description="Uroporphyrinogen decarboxylase (URO-D)" evidence="1">
    <location>
        <begin position="12"/>
        <end position="28"/>
    </location>
</feature>
<evidence type="ECO:0000313" key="3">
    <source>
        <dbReference type="Proteomes" id="UP000485058"/>
    </source>
</evidence>
<accession>A0A699ZVR8</accession>
<dbReference type="AlphaFoldDB" id="A0A699ZVR8"/>
<dbReference type="Proteomes" id="UP000485058">
    <property type="component" value="Unassembled WGS sequence"/>
</dbReference>
<evidence type="ECO:0000313" key="2">
    <source>
        <dbReference type="EMBL" id="GFH20042.1"/>
    </source>
</evidence>
<protein>
    <submittedName>
        <fullName evidence="2">Uroporphyrinogen decarboxylase</fullName>
    </submittedName>
</protein>
<proteinExistence type="predicted"/>
<dbReference type="PANTHER" id="PTHR21091">
    <property type="entry name" value="METHYLTETRAHYDROFOLATE:HOMOCYSTEINE METHYLTRANSFERASE RELATED"/>
    <property type="match status" value="1"/>
</dbReference>
<evidence type="ECO:0000259" key="1">
    <source>
        <dbReference type="PROSITE" id="PS00907"/>
    </source>
</evidence>
<dbReference type="SUPFAM" id="SSF51726">
    <property type="entry name" value="UROD/MetE-like"/>
    <property type="match status" value="1"/>
</dbReference>